<keyword evidence="1" id="KW-0012">Acyltransferase</keyword>
<accession>T2J8Z7</accession>
<reference evidence="1 2" key="2">
    <citation type="submission" date="2013-09" db="EMBL/GenBank/DDBJ databases">
        <title>Whole genome comparison of six Crocosphaera watsonii strains with differing phenotypes.</title>
        <authorList>
            <person name="Bench S.R."/>
            <person name="Heller P."/>
            <person name="Frank I."/>
            <person name="Arciniega M."/>
            <person name="Shilova I.N."/>
            <person name="Zehr J.P."/>
        </authorList>
    </citation>
    <scope>NUCLEOTIDE SEQUENCE [LARGE SCALE GENOMIC DNA]</scope>
    <source>
        <strain evidence="1 2">WH 0401</strain>
    </source>
</reference>
<dbReference type="Pfam" id="PF01019">
    <property type="entry name" value="G_glu_transpept"/>
    <property type="match status" value="1"/>
</dbReference>
<dbReference type="EMBL" id="CAQM01000336">
    <property type="protein sequence ID" value="CCQ61534.1"/>
    <property type="molecule type" value="Genomic_DNA"/>
</dbReference>
<dbReference type="SUPFAM" id="SSF56235">
    <property type="entry name" value="N-terminal nucleophile aminohydrolases (Ntn hydrolases)"/>
    <property type="match status" value="1"/>
</dbReference>
<dbReference type="Proteomes" id="UP000018198">
    <property type="component" value="Unassembled WGS sequence"/>
</dbReference>
<reference evidence="1 2" key="1">
    <citation type="submission" date="2013-01" db="EMBL/GenBank/DDBJ databases">
        <authorList>
            <person name="Bench S."/>
        </authorList>
    </citation>
    <scope>NUCLEOTIDE SEQUENCE [LARGE SCALE GENOMIC DNA]</scope>
    <source>
        <strain evidence="1 2">WH 0401</strain>
    </source>
</reference>
<dbReference type="AlphaFoldDB" id="T2J8Z7"/>
<dbReference type="MEROPS" id="T03.001"/>
<evidence type="ECO:0000313" key="1">
    <source>
        <dbReference type="EMBL" id="CCQ61534.1"/>
    </source>
</evidence>
<proteinExistence type="predicted"/>
<sequence>MGVPGTVAGLAMALEKYGTISLERALQPAIKLAEDGMIVDEDLYNSLVFAKRNLQK</sequence>
<evidence type="ECO:0000313" key="2">
    <source>
        <dbReference type="Proteomes" id="UP000018198"/>
    </source>
</evidence>
<gene>
    <name evidence="1" type="ORF">CWATWH0401_46</name>
</gene>
<name>T2J8Z7_CROWT</name>
<comment type="caution">
    <text evidence="1">The sequence shown here is derived from an EMBL/GenBank/DDBJ whole genome shotgun (WGS) entry which is preliminary data.</text>
</comment>
<dbReference type="InterPro" id="IPR029055">
    <property type="entry name" value="Ntn_hydrolases_N"/>
</dbReference>
<keyword evidence="1" id="KW-0808">Transferase</keyword>
<dbReference type="GO" id="GO:0103068">
    <property type="term" value="F:leukotriene C4 gamma-glutamyl transferase activity"/>
    <property type="evidence" value="ECO:0007669"/>
    <property type="project" value="UniProtKB-EC"/>
</dbReference>
<organism evidence="1 2">
    <name type="scientific">Crocosphaera watsonii WH 0401</name>
    <dbReference type="NCBI Taxonomy" id="555881"/>
    <lineage>
        <taxon>Bacteria</taxon>
        <taxon>Bacillati</taxon>
        <taxon>Cyanobacteriota</taxon>
        <taxon>Cyanophyceae</taxon>
        <taxon>Oscillatoriophycideae</taxon>
        <taxon>Chroococcales</taxon>
        <taxon>Aphanothecaceae</taxon>
        <taxon>Crocosphaera</taxon>
    </lineage>
</organism>
<protein>
    <submittedName>
        <fullName evidence="1">Gamma-glutamyltranspeptidase</fullName>
        <ecNumber evidence="1">2.3.2.2</ecNumber>
    </submittedName>
</protein>
<dbReference type="EC" id="2.3.2.2" evidence="1"/>